<dbReference type="SUPFAM" id="SSF88659">
    <property type="entry name" value="Sigma3 and sigma4 domains of RNA polymerase sigma factors"/>
    <property type="match status" value="2"/>
</dbReference>
<dbReference type="InterPro" id="IPR007630">
    <property type="entry name" value="RNA_pol_sigma70_r4"/>
</dbReference>
<dbReference type="CDD" id="cd06171">
    <property type="entry name" value="Sigma70_r4"/>
    <property type="match status" value="1"/>
</dbReference>
<name>A0A495ABZ1_9BACI</name>
<dbReference type="InterPro" id="IPR012845">
    <property type="entry name" value="RNA_pol_sigma_FliA_WhiG"/>
</dbReference>
<feature type="domain" description="RNA polymerase sigma-70" evidence="5">
    <location>
        <begin position="222"/>
        <end position="248"/>
    </location>
</feature>
<dbReference type="NCBIfam" id="NF005809">
    <property type="entry name" value="PRK07670.1"/>
    <property type="match status" value="1"/>
</dbReference>
<dbReference type="InterPro" id="IPR000943">
    <property type="entry name" value="RNA_pol_sigma70"/>
</dbReference>
<evidence type="ECO:0000256" key="3">
    <source>
        <dbReference type="ARBA" id="ARBA00023125"/>
    </source>
</evidence>
<keyword evidence="3" id="KW-0238">DNA-binding</keyword>
<keyword evidence="2" id="KW-0731">Sigma factor</keyword>
<gene>
    <name evidence="6" type="ORF">D8M06_01490</name>
</gene>
<dbReference type="AlphaFoldDB" id="A0A495ABZ1"/>
<dbReference type="RefSeq" id="WP_121202586.1">
    <property type="nucleotide sequence ID" value="NZ_RBZP01000001.1"/>
</dbReference>
<dbReference type="PANTHER" id="PTHR30385">
    <property type="entry name" value="SIGMA FACTOR F FLAGELLAR"/>
    <property type="match status" value="1"/>
</dbReference>
<dbReference type="PANTHER" id="PTHR30385:SF7">
    <property type="entry name" value="RNA POLYMERASE SIGMA FACTOR FLIA"/>
    <property type="match status" value="1"/>
</dbReference>
<dbReference type="Proteomes" id="UP000269301">
    <property type="component" value="Unassembled WGS sequence"/>
</dbReference>
<dbReference type="NCBIfam" id="NF005413">
    <property type="entry name" value="PRK06986.1"/>
    <property type="match status" value="1"/>
</dbReference>
<dbReference type="Pfam" id="PF04545">
    <property type="entry name" value="Sigma70_r4"/>
    <property type="match status" value="1"/>
</dbReference>
<comment type="caution">
    <text evidence="6">The sequence shown here is derived from an EMBL/GenBank/DDBJ whole genome shotgun (WGS) entry which is preliminary data.</text>
</comment>
<sequence length="259" mass="29705">MSKIHSPLEQELWNDWIEDNSNDAANELITNYMYLVNFHVERISIHLPNNVHKEDLKSLGLLGLYDALKKYDPSRDLKFDTYASIRVRGAIMDGLRKEDWLPRSMRGKVKKIEKSHQTLEQIYHRTPTAAEIAQDVGMTIQEVESTIKDSLFANVLSIEDKSKDSDKIDKEGIGYTIAGNKSVIPEAKIMQMELEGELTEAIKDLNENEQMVVSLFYFDELTLTEIGKVLNLTTSRISQIHKRAIVKLRETLLKIQNIS</sequence>
<reference evidence="6 7" key="1">
    <citation type="journal article" date="2016" name="Int. J. Syst. Evol. Microbiol.">
        <title>Oceanobacillus halophilus sp. nov., a novel moderately halophilic bacterium from a hypersaline lake.</title>
        <authorList>
            <person name="Amoozegar M.A."/>
            <person name="Bagheri M."/>
            <person name="Makhdoumi A."/>
            <person name="Nikou M.M."/>
            <person name="Fazeli S.A.S."/>
            <person name="Schumann P."/>
            <person name="Sproer C."/>
            <person name="Sanchez-Porro C."/>
            <person name="Ventosa A."/>
        </authorList>
    </citation>
    <scope>NUCLEOTIDE SEQUENCE [LARGE SCALE GENOMIC DNA]</scope>
    <source>
        <strain evidence="6 7">DSM 23996</strain>
    </source>
</reference>
<protein>
    <submittedName>
        <fullName evidence="6">FliA/WhiG family RNA polymerase sigma factor</fullName>
    </submittedName>
</protein>
<dbReference type="InterPro" id="IPR013325">
    <property type="entry name" value="RNA_pol_sigma_r2"/>
</dbReference>
<dbReference type="Pfam" id="PF04539">
    <property type="entry name" value="Sigma70_r3"/>
    <property type="match status" value="1"/>
</dbReference>
<evidence type="ECO:0000256" key="4">
    <source>
        <dbReference type="ARBA" id="ARBA00023163"/>
    </source>
</evidence>
<dbReference type="Gene3D" id="1.20.140.160">
    <property type="match status" value="1"/>
</dbReference>
<keyword evidence="1" id="KW-0805">Transcription regulation</keyword>
<evidence type="ECO:0000256" key="2">
    <source>
        <dbReference type="ARBA" id="ARBA00023082"/>
    </source>
</evidence>
<accession>A0A495ABZ1</accession>
<keyword evidence="4" id="KW-0804">Transcription</keyword>
<keyword evidence="7" id="KW-1185">Reference proteome</keyword>
<evidence type="ECO:0000313" key="7">
    <source>
        <dbReference type="Proteomes" id="UP000269301"/>
    </source>
</evidence>
<dbReference type="InterPro" id="IPR007624">
    <property type="entry name" value="RNA_pol_sigma70_r3"/>
</dbReference>
<dbReference type="SUPFAM" id="SSF88946">
    <property type="entry name" value="Sigma2 domain of RNA polymerase sigma factors"/>
    <property type="match status" value="1"/>
</dbReference>
<dbReference type="GO" id="GO:0003899">
    <property type="term" value="F:DNA-directed RNA polymerase activity"/>
    <property type="evidence" value="ECO:0007669"/>
    <property type="project" value="InterPro"/>
</dbReference>
<dbReference type="PIRSF" id="PIRSF000770">
    <property type="entry name" value="RNA_pol_sigma-SigE/K"/>
    <property type="match status" value="1"/>
</dbReference>
<evidence type="ECO:0000259" key="5">
    <source>
        <dbReference type="PROSITE" id="PS00716"/>
    </source>
</evidence>
<dbReference type="NCBIfam" id="TIGR02937">
    <property type="entry name" value="sigma70-ECF"/>
    <property type="match status" value="1"/>
</dbReference>
<dbReference type="GO" id="GO:0006352">
    <property type="term" value="P:DNA-templated transcription initiation"/>
    <property type="evidence" value="ECO:0007669"/>
    <property type="project" value="InterPro"/>
</dbReference>
<dbReference type="OrthoDB" id="9799825at2"/>
<proteinExistence type="predicted"/>
<dbReference type="EMBL" id="RBZP01000001">
    <property type="protein sequence ID" value="RKQ37506.1"/>
    <property type="molecule type" value="Genomic_DNA"/>
</dbReference>
<organism evidence="6 7">
    <name type="scientific">Oceanobacillus halophilus</name>
    <dbReference type="NCBI Taxonomy" id="930130"/>
    <lineage>
        <taxon>Bacteria</taxon>
        <taxon>Bacillati</taxon>
        <taxon>Bacillota</taxon>
        <taxon>Bacilli</taxon>
        <taxon>Bacillales</taxon>
        <taxon>Bacillaceae</taxon>
        <taxon>Oceanobacillus</taxon>
    </lineage>
</organism>
<dbReference type="GO" id="GO:0003677">
    <property type="term" value="F:DNA binding"/>
    <property type="evidence" value="ECO:0007669"/>
    <property type="project" value="UniProtKB-KW"/>
</dbReference>
<evidence type="ECO:0000256" key="1">
    <source>
        <dbReference type="ARBA" id="ARBA00023015"/>
    </source>
</evidence>
<dbReference type="InterPro" id="IPR014284">
    <property type="entry name" value="RNA_pol_sigma-70_dom"/>
</dbReference>
<dbReference type="InterPro" id="IPR007627">
    <property type="entry name" value="RNA_pol_sigma70_r2"/>
</dbReference>
<dbReference type="Pfam" id="PF04542">
    <property type="entry name" value="Sigma70_r2"/>
    <property type="match status" value="1"/>
</dbReference>
<dbReference type="InterPro" id="IPR013324">
    <property type="entry name" value="RNA_pol_sigma_r3/r4-like"/>
</dbReference>
<evidence type="ECO:0000313" key="6">
    <source>
        <dbReference type="EMBL" id="RKQ37506.1"/>
    </source>
</evidence>
<dbReference type="Gene3D" id="1.10.1740.10">
    <property type="match status" value="1"/>
</dbReference>
<dbReference type="PRINTS" id="PR00046">
    <property type="entry name" value="SIGMA70FCT"/>
</dbReference>
<dbReference type="PROSITE" id="PS00716">
    <property type="entry name" value="SIGMA70_2"/>
    <property type="match status" value="1"/>
</dbReference>
<dbReference type="NCBIfam" id="TIGR02479">
    <property type="entry name" value="FliA_WhiG"/>
    <property type="match status" value="1"/>
</dbReference>
<dbReference type="GO" id="GO:0016987">
    <property type="term" value="F:sigma factor activity"/>
    <property type="evidence" value="ECO:0007669"/>
    <property type="project" value="UniProtKB-KW"/>
</dbReference>